<dbReference type="AlphaFoldDB" id="A0A9N9AK33"/>
<gene>
    <name evidence="1" type="ORF">AGERDE_LOCUS5745</name>
</gene>
<protein>
    <submittedName>
        <fullName evidence="1">12824_t:CDS:1</fullName>
    </submittedName>
</protein>
<sequence length="49" mass="5222">MSISGLTDSKDGLVRSGLSTVRFPQTCPIIQLPLNNSIDYAIKTTGPQS</sequence>
<proteinExistence type="predicted"/>
<keyword evidence="2" id="KW-1185">Reference proteome</keyword>
<organism evidence="1 2">
    <name type="scientific">Ambispora gerdemannii</name>
    <dbReference type="NCBI Taxonomy" id="144530"/>
    <lineage>
        <taxon>Eukaryota</taxon>
        <taxon>Fungi</taxon>
        <taxon>Fungi incertae sedis</taxon>
        <taxon>Mucoromycota</taxon>
        <taxon>Glomeromycotina</taxon>
        <taxon>Glomeromycetes</taxon>
        <taxon>Archaeosporales</taxon>
        <taxon>Ambisporaceae</taxon>
        <taxon>Ambispora</taxon>
    </lineage>
</organism>
<comment type="caution">
    <text evidence="1">The sequence shown here is derived from an EMBL/GenBank/DDBJ whole genome shotgun (WGS) entry which is preliminary data.</text>
</comment>
<name>A0A9N9AK33_9GLOM</name>
<evidence type="ECO:0000313" key="1">
    <source>
        <dbReference type="EMBL" id="CAG8531768.1"/>
    </source>
</evidence>
<accession>A0A9N9AK33</accession>
<reference evidence="1" key="1">
    <citation type="submission" date="2021-06" db="EMBL/GenBank/DDBJ databases">
        <authorList>
            <person name="Kallberg Y."/>
            <person name="Tangrot J."/>
            <person name="Rosling A."/>
        </authorList>
    </citation>
    <scope>NUCLEOTIDE SEQUENCE</scope>
    <source>
        <strain evidence="1">MT106</strain>
    </source>
</reference>
<dbReference type="EMBL" id="CAJVPL010000816">
    <property type="protein sequence ID" value="CAG8531768.1"/>
    <property type="molecule type" value="Genomic_DNA"/>
</dbReference>
<dbReference type="Proteomes" id="UP000789831">
    <property type="component" value="Unassembled WGS sequence"/>
</dbReference>
<evidence type="ECO:0000313" key="2">
    <source>
        <dbReference type="Proteomes" id="UP000789831"/>
    </source>
</evidence>